<dbReference type="GO" id="GO:0006412">
    <property type="term" value="P:translation"/>
    <property type="evidence" value="ECO:0007669"/>
    <property type="project" value="UniProtKB-UniRule"/>
</dbReference>
<reference evidence="6 7" key="1">
    <citation type="journal article" date="2015" name="Nature">
        <title>rRNA introns, odd ribosomes, and small enigmatic genomes across a large radiation of phyla.</title>
        <authorList>
            <person name="Brown C.T."/>
            <person name="Hug L.A."/>
            <person name="Thomas B.C."/>
            <person name="Sharon I."/>
            <person name="Castelle C.J."/>
            <person name="Singh A."/>
            <person name="Wilkins M.J."/>
            <person name="Williams K.H."/>
            <person name="Banfield J.F."/>
        </authorList>
    </citation>
    <scope>NUCLEOTIDE SEQUENCE [LARGE SCALE GENOMIC DNA]</scope>
</reference>
<keyword evidence="4 5" id="KW-0699">rRNA-binding</keyword>
<evidence type="ECO:0000256" key="4">
    <source>
        <dbReference type="HAMAP-Rule" id="MF_01363"/>
    </source>
</evidence>
<sequence>MNNWAVIRTGGKQYMVFEGQSIDIEKLRGKDGDIVSFEEVLLVSNSGSIKIGKPLVEKVKVKAEIISSFKGKKIRVVKFKSKSRYLRTTGHRQQKTRVHIEKIES</sequence>
<dbReference type="GO" id="GO:0003735">
    <property type="term" value="F:structural constituent of ribosome"/>
    <property type="evidence" value="ECO:0007669"/>
    <property type="project" value="InterPro"/>
</dbReference>
<keyword evidence="4 5" id="KW-0694">RNA-binding</keyword>
<protein>
    <recommendedName>
        <fullName evidence="4">Large ribosomal subunit protein bL21</fullName>
    </recommendedName>
</protein>
<dbReference type="Proteomes" id="UP000034292">
    <property type="component" value="Unassembled WGS sequence"/>
</dbReference>
<name>A0A0G0WS06_9BACT</name>
<evidence type="ECO:0000313" key="7">
    <source>
        <dbReference type="Proteomes" id="UP000034292"/>
    </source>
</evidence>
<comment type="function">
    <text evidence="4 5">This protein binds to 23S rRNA in the presence of protein L20.</text>
</comment>
<comment type="caution">
    <text evidence="6">The sequence shown here is derived from an EMBL/GenBank/DDBJ whole genome shotgun (WGS) entry which is preliminary data.</text>
</comment>
<evidence type="ECO:0000256" key="3">
    <source>
        <dbReference type="ARBA" id="ARBA00023274"/>
    </source>
</evidence>
<dbReference type="PANTHER" id="PTHR21349">
    <property type="entry name" value="50S RIBOSOMAL PROTEIN L21"/>
    <property type="match status" value="1"/>
</dbReference>
<dbReference type="AlphaFoldDB" id="A0A0G0WS06"/>
<comment type="similarity">
    <text evidence="1 4 5">Belongs to the bacterial ribosomal protein bL21 family.</text>
</comment>
<keyword evidence="2 4" id="KW-0689">Ribosomal protein</keyword>
<evidence type="ECO:0000256" key="5">
    <source>
        <dbReference type="RuleBase" id="RU000562"/>
    </source>
</evidence>
<gene>
    <name evidence="4" type="primary">rplU</name>
    <name evidence="6" type="ORF">UU23_C0003G0045</name>
</gene>
<dbReference type="InterPro" id="IPR028909">
    <property type="entry name" value="bL21-like"/>
</dbReference>
<accession>A0A0G0WS06</accession>
<organism evidence="6 7">
    <name type="scientific">Candidatus Curtissbacteria bacterium GW2011_GWA1_40_9</name>
    <dbReference type="NCBI Taxonomy" id="1618408"/>
    <lineage>
        <taxon>Bacteria</taxon>
        <taxon>Candidatus Curtissiibacteriota</taxon>
    </lineage>
</organism>
<evidence type="ECO:0000313" key="6">
    <source>
        <dbReference type="EMBL" id="KKR78147.1"/>
    </source>
</evidence>
<dbReference type="PANTHER" id="PTHR21349:SF0">
    <property type="entry name" value="LARGE RIBOSOMAL SUBUNIT PROTEIN BL21M"/>
    <property type="match status" value="1"/>
</dbReference>
<dbReference type="InterPro" id="IPR036164">
    <property type="entry name" value="bL21-like_sf"/>
</dbReference>
<evidence type="ECO:0000256" key="1">
    <source>
        <dbReference type="ARBA" id="ARBA00008563"/>
    </source>
</evidence>
<dbReference type="GO" id="GO:0019843">
    <property type="term" value="F:rRNA binding"/>
    <property type="evidence" value="ECO:0007669"/>
    <property type="project" value="UniProtKB-UniRule"/>
</dbReference>
<proteinExistence type="inferred from homology"/>
<dbReference type="PATRIC" id="fig|1618408.3.peg.234"/>
<comment type="subunit">
    <text evidence="4">Part of the 50S ribosomal subunit. Contacts protein L20.</text>
</comment>
<dbReference type="HAMAP" id="MF_01363">
    <property type="entry name" value="Ribosomal_bL21"/>
    <property type="match status" value="1"/>
</dbReference>
<dbReference type="GO" id="GO:1990904">
    <property type="term" value="C:ribonucleoprotein complex"/>
    <property type="evidence" value="ECO:0007669"/>
    <property type="project" value="UniProtKB-KW"/>
</dbReference>
<dbReference type="NCBIfam" id="TIGR00061">
    <property type="entry name" value="L21"/>
    <property type="match status" value="1"/>
</dbReference>
<dbReference type="GO" id="GO:0005840">
    <property type="term" value="C:ribosome"/>
    <property type="evidence" value="ECO:0007669"/>
    <property type="project" value="UniProtKB-KW"/>
</dbReference>
<keyword evidence="3 4" id="KW-0687">Ribonucleoprotein</keyword>
<dbReference type="EMBL" id="LBZV01000003">
    <property type="protein sequence ID" value="KKR78147.1"/>
    <property type="molecule type" value="Genomic_DNA"/>
</dbReference>
<dbReference type="InterPro" id="IPR001787">
    <property type="entry name" value="Ribosomal_bL21"/>
</dbReference>
<dbReference type="STRING" id="1618408.UU23_C0003G0045"/>
<dbReference type="GO" id="GO:0005737">
    <property type="term" value="C:cytoplasm"/>
    <property type="evidence" value="ECO:0007669"/>
    <property type="project" value="UniProtKB-ARBA"/>
</dbReference>
<dbReference type="Pfam" id="PF00829">
    <property type="entry name" value="Ribosomal_L21p"/>
    <property type="match status" value="1"/>
</dbReference>
<dbReference type="SUPFAM" id="SSF141091">
    <property type="entry name" value="L21p-like"/>
    <property type="match status" value="1"/>
</dbReference>
<evidence type="ECO:0000256" key="2">
    <source>
        <dbReference type="ARBA" id="ARBA00022980"/>
    </source>
</evidence>